<dbReference type="AlphaFoldDB" id="A0A2T3ZAA3"/>
<evidence type="ECO:0000313" key="8">
    <source>
        <dbReference type="Proteomes" id="UP000240493"/>
    </source>
</evidence>
<keyword evidence="5" id="KW-0539">Nucleus</keyword>
<sequence length="449" mass="50878">MESSTTSATSGIPATFFDICVICHKTFNKEYSFNRHVSYCRRAKGKRKNRPRSCRRCYVSKTRCSLAQPQCSRCQAQGSECIYDGLLQQQSTESKSNLQQQKSDLTTGLPQNISFTTGTLSSDYTAGSFNASSSSSDVQQSTHGWNANYLHSARDPFFNSTNQWQTAPDFSSYTLNDVDVAQSRTSTELMQTYQVYTTSKFAASLLSQAISAFPQMMLRRQTFPPFIHAHWHLPSLPETLANCMSIAQLFATRTAETRPFLWRTIGVEVKRLQDEVESATLLNLQNALQSIILFVIMAIVDQDSGTLSLAPNFFQVFKVWVAVLYIPGEVLPNTTWEDWIYAETRRRIICVWFLISRILSIQSGGSSMPEYPMSLLPVVSNKTLWEARSITEWETEKALYDASDPMTSFDELVNAKRKSNQPYYRRKLETWDAGADKMAIMLNIAAELM</sequence>
<evidence type="ECO:0000256" key="3">
    <source>
        <dbReference type="ARBA" id="ARBA00023015"/>
    </source>
</evidence>
<gene>
    <name evidence="7" type="ORF">M441DRAFT_192812</name>
</gene>
<reference evidence="7 8" key="1">
    <citation type="submission" date="2016-07" db="EMBL/GenBank/DDBJ databases">
        <title>Multiple horizontal gene transfer events from other fungi enriched the ability of initially mycotrophic Trichoderma (Ascomycota) to feed on dead plant biomass.</title>
        <authorList>
            <consortium name="DOE Joint Genome Institute"/>
            <person name="Aerts A."/>
            <person name="Atanasova L."/>
            <person name="Chenthamara K."/>
            <person name="Zhang J."/>
            <person name="Grujic M."/>
            <person name="Henrissat B."/>
            <person name="Kuo A."/>
            <person name="Salamov A."/>
            <person name="Lipzen A."/>
            <person name="Labutti K."/>
            <person name="Barry K."/>
            <person name="Miao Y."/>
            <person name="Rahimi M.J."/>
            <person name="Shen Q."/>
            <person name="Grigoriev I.V."/>
            <person name="Kubicek C.P."/>
            <person name="Druzhinina I.S."/>
        </authorList>
    </citation>
    <scope>NUCLEOTIDE SEQUENCE [LARGE SCALE GENOMIC DNA]</scope>
    <source>
        <strain evidence="7 8">CBS 433.97</strain>
    </source>
</reference>
<keyword evidence="4" id="KW-0804">Transcription</keyword>
<dbReference type="InterPro" id="IPR036864">
    <property type="entry name" value="Zn2-C6_fun-type_DNA-bd_sf"/>
</dbReference>
<dbReference type="OrthoDB" id="5423818at2759"/>
<accession>A0A2T3ZAA3</accession>
<evidence type="ECO:0000256" key="1">
    <source>
        <dbReference type="ARBA" id="ARBA00022723"/>
    </source>
</evidence>
<dbReference type="GO" id="GO:0008270">
    <property type="term" value="F:zinc ion binding"/>
    <property type="evidence" value="ECO:0007669"/>
    <property type="project" value="InterPro"/>
</dbReference>
<keyword evidence="3" id="KW-0805">Transcription regulation</keyword>
<dbReference type="SUPFAM" id="SSF57701">
    <property type="entry name" value="Zn2/Cys6 DNA-binding domain"/>
    <property type="match status" value="1"/>
</dbReference>
<evidence type="ECO:0000256" key="4">
    <source>
        <dbReference type="ARBA" id="ARBA00023163"/>
    </source>
</evidence>
<dbReference type="STRING" id="1042311.A0A2T3ZAA3"/>
<keyword evidence="2" id="KW-0862">Zinc</keyword>
<feature type="domain" description="Zn(2)-C6 fungal-type" evidence="6">
    <location>
        <begin position="53"/>
        <end position="83"/>
    </location>
</feature>
<proteinExistence type="predicted"/>
<dbReference type="Gene3D" id="4.10.240.10">
    <property type="entry name" value="Zn(2)-C6 fungal-type DNA-binding domain"/>
    <property type="match status" value="1"/>
</dbReference>
<dbReference type="PANTHER" id="PTHR47660:SF3">
    <property type="entry name" value="FINGER DOMAIN PROTEIN, PUTATIVE (AFU_ORTHOLOGUE AFUA_4G03310)-RELATED"/>
    <property type="match status" value="1"/>
</dbReference>
<dbReference type="CDD" id="cd00067">
    <property type="entry name" value="GAL4"/>
    <property type="match status" value="1"/>
</dbReference>
<dbReference type="InterPro" id="IPR001138">
    <property type="entry name" value="Zn2Cys6_DnaBD"/>
</dbReference>
<organism evidence="7 8">
    <name type="scientific">Trichoderma asperellum (strain ATCC 204424 / CBS 433.97 / NBRC 101777)</name>
    <dbReference type="NCBI Taxonomy" id="1042311"/>
    <lineage>
        <taxon>Eukaryota</taxon>
        <taxon>Fungi</taxon>
        <taxon>Dikarya</taxon>
        <taxon>Ascomycota</taxon>
        <taxon>Pezizomycotina</taxon>
        <taxon>Sordariomycetes</taxon>
        <taxon>Hypocreomycetidae</taxon>
        <taxon>Hypocreales</taxon>
        <taxon>Hypocreaceae</taxon>
        <taxon>Trichoderma</taxon>
    </lineage>
</organism>
<protein>
    <recommendedName>
        <fullName evidence="6">Zn(2)-C6 fungal-type domain-containing protein</fullName>
    </recommendedName>
</protein>
<evidence type="ECO:0000256" key="5">
    <source>
        <dbReference type="ARBA" id="ARBA00023242"/>
    </source>
</evidence>
<dbReference type="SMART" id="SM00066">
    <property type="entry name" value="GAL4"/>
    <property type="match status" value="1"/>
</dbReference>
<dbReference type="Proteomes" id="UP000240493">
    <property type="component" value="Unassembled WGS sequence"/>
</dbReference>
<dbReference type="GO" id="GO:0000981">
    <property type="term" value="F:DNA-binding transcription factor activity, RNA polymerase II-specific"/>
    <property type="evidence" value="ECO:0007669"/>
    <property type="project" value="InterPro"/>
</dbReference>
<name>A0A2T3ZAA3_TRIA4</name>
<keyword evidence="8" id="KW-1185">Reference proteome</keyword>
<evidence type="ECO:0000313" key="7">
    <source>
        <dbReference type="EMBL" id="PTB41737.1"/>
    </source>
</evidence>
<dbReference type="PANTHER" id="PTHR47660">
    <property type="entry name" value="TRANSCRIPTION FACTOR WITH C2H2 AND ZN(2)-CYS(6) DNA BINDING DOMAIN (EUROFUNG)-RELATED-RELATED"/>
    <property type="match status" value="1"/>
</dbReference>
<evidence type="ECO:0000259" key="6">
    <source>
        <dbReference type="PROSITE" id="PS50048"/>
    </source>
</evidence>
<dbReference type="PROSITE" id="PS50048">
    <property type="entry name" value="ZN2_CY6_FUNGAL_2"/>
    <property type="match status" value="1"/>
</dbReference>
<evidence type="ECO:0000256" key="2">
    <source>
        <dbReference type="ARBA" id="ARBA00022833"/>
    </source>
</evidence>
<dbReference type="Pfam" id="PF00172">
    <property type="entry name" value="Zn_clus"/>
    <property type="match status" value="1"/>
</dbReference>
<dbReference type="EMBL" id="KZ679261">
    <property type="protein sequence ID" value="PTB41737.1"/>
    <property type="molecule type" value="Genomic_DNA"/>
</dbReference>
<keyword evidence="1" id="KW-0479">Metal-binding</keyword>